<evidence type="ECO:0000313" key="2">
    <source>
        <dbReference type="Proteomes" id="UP000001685"/>
    </source>
</evidence>
<reference evidence="2" key="1">
    <citation type="journal article" date="2008" name="J. Bacteriol.">
        <title>Genome sequence of the streptomycin-producing microorganism Streptomyces griseus IFO 13350.</title>
        <authorList>
            <person name="Ohnishi Y."/>
            <person name="Ishikawa J."/>
            <person name="Hara H."/>
            <person name="Suzuki H."/>
            <person name="Ikenoya M."/>
            <person name="Ikeda H."/>
            <person name="Yamashita A."/>
            <person name="Hattori M."/>
            <person name="Horinouchi S."/>
        </authorList>
    </citation>
    <scope>NUCLEOTIDE SEQUENCE [LARGE SCALE GENOMIC DNA]</scope>
    <source>
        <strain evidence="2">JCM 4626 / NBRC 13350</strain>
    </source>
</reference>
<dbReference type="PATRIC" id="fig|455632.4.peg.2957"/>
<dbReference type="KEGG" id="sgr:SGR_2895"/>
<dbReference type="HOGENOM" id="CLU_2398320_0_0_11"/>
<protein>
    <submittedName>
        <fullName evidence="1">Uncharacterized protein</fullName>
    </submittedName>
</protein>
<dbReference type="RefSeq" id="WP_012379495.1">
    <property type="nucleotide sequence ID" value="NC_010572.1"/>
</dbReference>
<gene>
    <name evidence="1" type="ordered locus">SGR_2895</name>
</gene>
<accession>B1W4T0</accession>
<dbReference type="AlphaFoldDB" id="B1W4T0"/>
<organism evidence="1 2">
    <name type="scientific">Streptomyces griseus subsp. griseus (strain JCM 4626 / CBS 651.72 / NBRC 13350 / KCC S-0626 / ISP 5235)</name>
    <dbReference type="NCBI Taxonomy" id="455632"/>
    <lineage>
        <taxon>Bacteria</taxon>
        <taxon>Bacillati</taxon>
        <taxon>Actinomycetota</taxon>
        <taxon>Actinomycetes</taxon>
        <taxon>Kitasatosporales</taxon>
        <taxon>Streptomycetaceae</taxon>
        <taxon>Streptomyces</taxon>
    </lineage>
</organism>
<dbReference type="Proteomes" id="UP000001685">
    <property type="component" value="Chromosome"/>
</dbReference>
<proteinExistence type="predicted"/>
<evidence type="ECO:0000313" key="1">
    <source>
        <dbReference type="EMBL" id="BAG19724.1"/>
    </source>
</evidence>
<sequence>MKPRRPVQLTSLVHYTGRDHQTTYLPEAVTVDITRQCIRRARFHGATVTLHPTTDRTGDAVQLAHVHYGPGHWSNTDAVTDIYEIPVTALLDL</sequence>
<dbReference type="EMBL" id="AP009493">
    <property type="protein sequence ID" value="BAG19724.1"/>
    <property type="molecule type" value="Genomic_DNA"/>
</dbReference>
<name>B1W4T0_STRGG</name>